<sequence length="110" mass="12648">MLRHIFSHELEEFATKMDSIMPPPYCRFNVPASKKLIEKLARHLIGDAARFYALISHGFGLKVPLLSDSDPLKLEVPYFLTKTGGSDVKPLDEHSKKLKNRIEVSTPWRW</sequence>
<evidence type="ECO:0000313" key="2">
    <source>
        <dbReference type="Proteomes" id="UP000017246"/>
    </source>
</evidence>
<proteinExistence type="predicted"/>
<dbReference type="Proteomes" id="UP000017246">
    <property type="component" value="Unassembled WGS sequence"/>
</dbReference>
<protein>
    <submittedName>
        <fullName evidence="1">Poly (ADP ribose) polymerase 1</fullName>
    </submittedName>
</protein>
<accession>A0A0S4MKW7</accession>
<dbReference type="STRING" id="6211.A0A0S4MKW7"/>
<name>A0A0S4MKW7_ECHMU</name>
<evidence type="ECO:0000313" key="1">
    <source>
        <dbReference type="EMBL" id="CUT99400.1"/>
    </source>
</evidence>
<reference evidence="1" key="1">
    <citation type="journal article" date="2013" name="Nature">
        <title>The genomes of four tapeworm species reveal adaptations to parasitism.</title>
        <authorList>
            <person name="Tsai I.J."/>
            <person name="Zarowiecki M."/>
            <person name="Holroyd N."/>
            <person name="Garciarrubio A."/>
            <person name="Sanchez-Flores A."/>
            <person name="Brooks K.L."/>
            <person name="Tracey A."/>
            <person name="Bobes R.J."/>
            <person name="Fragoso G."/>
            <person name="Sciutto E."/>
            <person name="Aslett M."/>
            <person name="Beasley H."/>
            <person name="Bennett H.M."/>
            <person name="Cai J."/>
            <person name="Camicia F."/>
            <person name="Clark R."/>
            <person name="Cucher M."/>
            <person name="De Silva N."/>
            <person name="Day T.A."/>
            <person name="Deplazes P."/>
            <person name="Estrada K."/>
            <person name="Fernandez C."/>
            <person name="Holland P.W."/>
            <person name="Hou J."/>
            <person name="Hu S."/>
            <person name="Huckvale T."/>
            <person name="Hung S.S."/>
            <person name="Kamenetzky L."/>
            <person name="Keane J.A."/>
            <person name="Kiss F."/>
            <person name="Koziol U."/>
            <person name="Lambert O."/>
            <person name="Liu K."/>
            <person name="Luo X."/>
            <person name="Luo Y."/>
            <person name="Macchiaroli N."/>
            <person name="Nichol S."/>
            <person name="Paps J."/>
            <person name="Parkinson J."/>
            <person name="Pouchkina-Stantcheva N."/>
            <person name="Riddiford N."/>
            <person name="Rosenzvit M."/>
            <person name="Salinas G."/>
            <person name="Wasmuth J.D."/>
            <person name="Zamanian M."/>
            <person name="Zheng Y."/>
            <person name="Cai X."/>
            <person name="Soberon X."/>
            <person name="Olson P.D."/>
            <person name="Laclette J.P."/>
            <person name="Brehm K."/>
            <person name="Berriman M."/>
            <person name="Garciarrubio A."/>
            <person name="Bobes R.J."/>
            <person name="Fragoso G."/>
            <person name="Sanchez-Flores A."/>
            <person name="Estrada K."/>
            <person name="Cevallos M.A."/>
            <person name="Morett E."/>
            <person name="Gonzalez V."/>
            <person name="Portillo T."/>
            <person name="Ochoa-Leyva A."/>
            <person name="Jose M.V."/>
            <person name="Sciutto E."/>
            <person name="Landa A."/>
            <person name="Jimenez L."/>
            <person name="Valdes V."/>
            <person name="Carrero J.C."/>
            <person name="Larralde C."/>
            <person name="Morales-Montor J."/>
            <person name="Limon-Lason J."/>
            <person name="Soberon X."/>
            <person name="Laclette J.P."/>
        </authorList>
    </citation>
    <scope>NUCLEOTIDE SEQUENCE [LARGE SCALE GENOMIC DNA]</scope>
</reference>
<organism evidence="1 2">
    <name type="scientific">Echinococcus multilocularis</name>
    <name type="common">Fox tapeworm</name>
    <dbReference type="NCBI Taxonomy" id="6211"/>
    <lineage>
        <taxon>Eukaryota</taxon>
        <taxon>Metazoa</taxon>
        <taxon>Spiralia</taxon>
        <taxon>Lophotrochozoa</taxon>
        <taxon>Platyhelminthes</taxon>
        <taxon>Cestoda</taxon>
        <taxon>Eucestoda</taxon>
        <taxon>Cyclophyllidea</taxon>
        <taxon>Taeniidae</taxon>
        <taxon>Echinococcus</taxon>
    </lineage>
</organism>
<dbReference type="AlphaFoldDB" id="A0A0S4MKW7"/>
<reference evidence="1" key="2">
    <citation type="submission" date="2015-11" db="EMBL/GenBank/DDBJ databases">
        <authorList>
            <person name="Zhang Y."/>
            <person name="Guo Z."/>
        </authorList>
    </citation>
    <scope>NUCLEOTIDE SEQUENCE</scope>
</reference>
<keyword evidence="2" id="KW-1185">Reference proteome</keyword>
<dbReference type="EMBL" id="LN902845">
    <property type="protein sequence ID" value="CUT99400.1"/>
    <property type="molecule type" value="Genomic_DNA"/>
</dbReference>